<feature type="domain" description="Sialate O-acetylesterase" evidence="2">
    <location>
        <begin position="18"/>
        <end position="261"/>
    </location>
</feature>
<dbReference type="SUPFAM" id="SSF52266">
    <property type="entry name" value="SGNH hydrolase"/>
    <property type="match status" value="1"/>
</dbReference>
<evidence type="ECO:0000313" key="3">
    <source>
        <dbReference type="EMBL" id="MBM6699963.1"/>
    </source>
</evidence>
<protein>
    <recommendedName>
        <fullName evidence="2">Sialate O-acetylesterase domain-containing protein</fullName>
    </recommendedName>
</protein>
<name>A0A939B9W6_9BIFI</name>
<gene>
    <name evidence="3" type="ORF">H7U32_06515</name>
</gene>
<organism evidence="3 4">
    <name type="scientific">Bifidobacterium pullorum subsp. saeculare</name>
    <dbReference type="NCBI Taxonomy" id="78257"/>
    <lineage>
        <taxon>Bacteria</taxon>
        <taxon>Bacillati</taxon>
        <taxon>Actinomycetota</taxon>
        <taxon>Actinomycetes</taxon>
        <taxon>Bifidobacteriales</taxon>
        <taxon>Bifidobacteriaceae</taxon>
        <taxon>Bifidobacterium</taxon>
    </lineage>
</organism>
<proteinExistence type="predicted"/>
<sequence>MATHPSEPTAQASPRAVDLIMFMGQSNMAGRGITTPEHPEGAPAALPGVGWEYRAVTAPDRLSPLAEPFGVKENRASGIDDGTMKTGSMATAFVNALAPLTGTPVVGVSASKGGSRIDEWQPGGRFLTDAIRRLHAADAFLAGQGIAVRHRLMLWCQGESDGDVATPPAVYRERFDRMLGAMRTAGIEHCLLVLIGRYNGANPTVDYAPIRAEQRAIAADDPRVTLVATGFEGMKARGLMKDDFHYVQQAYDEVGAEAARNTAAWLDSGR</sequence>
<dbReference type="PANTHER" id="PTHR31988:SF19">
    <property type="entry name" value="9-O-ACETYL-N-ACETYLNEURAMINIC ACID DEACETYLASE-RELATED"/>
    <property type="match status" value="1"/>
</dbReference>
<evidence type="ECO:0000259" key="2">
    <source>
        <dbReference type="Pfam" id="PF03629"/>
    </source>
</evidence>
<keyword evidence="4" id="KW-1185">Reference proteome</keyword>
<accession>A0A939B9W6</accession>
<reference evidence="3" key="1">
    <citation type="submission" date="2020-08" db="EMBL/GenBank/DDBJ databases">
        <authorList>
            <person name="Cejkova D."/>
            <person name="Kubasova T."/>
            <person name="Jahodarova E."/>
            <person name="Rychlik I."/>
        </authorList>
    </citation>
    <scope>NUCLEOTIDE SEQUENCE</scope>
    <source>
        <strain evidence="3">An836</strain>
    </source>
</reference>
<dbReference type="AlphaFoldDB" id="A0A939B9W6"/>
<reference evidence="3" key="2">
    <citation type="journal article" date="2021" name="Sci. Rep.">
        <title>The distribution of antibiotic resistance genes in chicken gut microbiota commensals.</title>
        <authorList>
            <person name="Juricova H."/>
            <person name="Matiasovicova J."/>
            <person name="Kubasova T."/>
            <person name="Cejkova D."/>
            <person name="Rychlik I."/>
        </authorList>
    </citation>
    <scope>NUCLEOTIDE SEQUENCE</scope>
    <source>
        <strain evidence="3">An836</strain>
    </source>
</reference>
<evidence type="ECO:0000256" key="1">
    <source>
        <dbReference type="ARBA" id="ARBA00022801"/>
    </source>
</evidence>
<dbReference type="Proteomes" id="UP000718821">
    <property type="component" value="Unassembled WGS sequence"/>
</dbReference>
<dbReference type="InterPro" id="IPR036514">
    <property type="entry name" value="SGNH_hydro_sf"/>
</dbReference>
<keyword evidence="1" id="KW-0378">Hydrolase</keyword>
<dbReference type="Gene3D" id="3.40.50.1110">
    <property type="entry name" value="SGNH hydrolase"/>
    <property type="match status" value="1"/>
</dbReference>
<dbReference type="Pfam" id="PF03629">
    <property type="entry name" value="SASA"/>
    <property type="match status" value="1"/>
</dbReference>
<comment type="caution">
    <text evidence="3">The sequence shown here is derived from an EMBL/GenBank/DDBJ whole genome shotgun (WGS) entry which is preliminary data.</text>
</comment>
<dbReference type="InterPro" id="IPR005181">
    <property type="entry name" value="SASA"/>
</dbReference>
<evidence type="ECO:0000313" key="4">
    <source>
        <dbReference type="Proteomes" id="UP000718821"/>
    </source>
</evidence>
<dbReference type="GO" id="GO:0016787">
    <property type="term" value="F:hydrolase activity"/>
    <property type="evidence" value="ECO:0007669"/>
    <property type="project" value="UniProtKB-KW"/>
</dbReference>
<dbReference type="RefSeq" id="WP_204469131.1">
    <property type="nucleotide sequence ID" value="NZ_JACLYU010000011.1"/>
</dbReference>
<dbReference type="InterPro" id="IPR052940">
    <property type="entry name" value="Carb_Esterase_6"/>
</dbReference>
<dbReference type="PANTHER" id="PTHR31988">
    <property type="entry name" value="ESTERASE, PUTATIVE (DUF303)-RELATED"/>
    <property type="match status" value="1"/>
</dbReference>
<dbReference type="EMBL" id="JACLYU010000011">
    <property type="protein sequence ID" value="MBM6699963.1"/>
    <property type="molecule type" value="Genomic_DNA"/>
</dbReference>